<protein>
    <recommendedName>
        <fullName evidence="3 8">3-deoxy-D-manno-octulosonic acid transferase</fullName>
        <shortName evidence="8">Kdo transferase</shortName>
        <ecNumber evidence="2 8">2.4.99.12</ecNumber>
    </recommendedName>
    <alternativeName>
        <fullName evidence="5 8">Lipid IV(A) 3-deoxy-D-manno-octulosonic acid transferase</fullName>
    </alternativeName>
</protein>
<comment type="subcellular location">
    <subcellularLocation>
        <location evidence="8">Cell membrane</location>
    </subcellularLocation>
</comment>
<dbReference type="PANTHER" id="PTHR42755">
    <property type="entry name" value="3-DEOXY-MANNO-OCTULOSONATE CYTIDYLYLTRANSFERASE"/>
    <property type="match status" value="1"/>
</dbReference>
<evidence type="ECO:0000256" key="5">
    <source>
        <dbReference type="ARBA" id="ARBA00031445"/>
    </source>
</evidence>
<dbReference type="RefSeq" id="WP_263038589.1">
    <property type="nucleotide sequence ID" value="NZ_JAOTPL010000018.1"/>
</dbReference>
<evidence type="ECO:0000256" key="2">
    <source>
        <dbReference type="ARBA" id="ARBA00012621"/>
    </source>
</evidence>
<gene>
    <name evidence="10" type="ORF">OD355_11290</name>
</gene>
<evidence type="ECO:0000256" key="3">
    <source>
        <dbReference type="ARBA" id="ARBA00019077"/>
    </source>
</evidence>
<dbReference type="Gene3D" id="3.40.50.2000">
    <property type="entry name" value="Glycogen Phosphorylase B"/>
    <property type="match status" value="1"/>
</dbReference>
<evidence type="ECO:0000256" key="6">
    <source>
        <dbReference type="ARBA" id="ARBA00049183"/>
    </source>
</evidence>
<dbReference type="GO" id="GO:0009245">
    <property type="term" value="P:lipid A biosynthetic process"/>
    <property type="evidence" value="ECO:0007669"/>
    <property type="project" value="TreeGrafter"/>
</dbReference>
<dbReference type="AlphaFoldDB" id="A0AAE3ISP5"/>
<name>A0AAE3ISP5_9BACT</name>
<dbReference type="InterPro" id="IPR007507">
    <property type="entry name" value="Glycos_transf_N"/>
</dbReference>
<evidence type="ECO:0000256" key="7">
    <source>
        <dbReference type="PIRSR" id="PIRSR639901-1"/>
    </source>
</evidence>
<dbReference type="GO" id="GO:0043842">
    <property type="term" value="F:Kdo transferase activity"/>
    <property type="evidence" value="ECO:0007669"/>
    <property type="project" value="UniProtKB-EC"/>
</dbReference>
<keyword evidence="8" id="KW-0448">Lipopolysaccharide biosynthesis</keyword>
<dbReference type="Pfam" id="PF04413">
    <property type="entry name" value="Glycos_transf_N"/>
    <property type="match status" value="1"/>
</dbReference>
<dbReference type="GO" id="GO:0005886">
    <property type="term" value="C:plasma membrane"/>
    <property type="evidence" value="ECO:0007669"/>
    <property type="project" value="UniProtKB-SubCell"/>
</dbReference>
<dbReference type="InterPro" id="IPR039901">
    <property type="entry name" value="Kdotransferase"/>
</dbReference>
<dbReference type="EC" id="2.4.99.12" evidence="2 8"/>
<dbReference type="SUPFAM" id="SSF53756">
    <property type="entry name" value="UDP-Glycosyltransferase/glycogen phosphorylase"/>
    <property type="match status" value="1"/>
</dbReference>
<organism evidence="10 11">
    <name type="scientific">Haoranjiania flava</name>
    <dbReference type="NCBI Taxonomy" id="1856322"/>
    <lineage>
        <taxon>Bacteria</taxon>
        <taxon>Pseudomonadati</taxon>
        <taxon>Bacteroidota</taxon>
        <taxon>Chitinophagia</taxon>
        <taxon>Chitinophagales</taxon>
        <taxon>Chitinophagaceae</taxon>
        <taxon>Haoranjiania</taxon>
    </lineage>
</organism>
<comment type="catalytic activity">
    <reaction evidence="6 8">
        <text>lipid IVA (E. coli) + CMP-3-deoxy-beta-D-manno-octulosonate = alpha-Kdo-(2-&gt;6)-lipid IVA (E. coli) + CMP + H(+)</text>
        <dbReference type="Rhea" id="RHEA:28066"/>
        <dbReference type="ChEBI" id="CHEBI:15378"/>
        <dbReference type="ChEBI" id="CHEBI:58603"/>
        <dbReference type="ChEBI" id="CHEBI:60364"/>
        <dbReference type="ChEBI" id="CHEBI:60377"/>
        <dbReference type="ChEBI" id="CHEBI:85987"/>
        <dbReference type="EC" id="2.4.99.12"/>
    </reaction>
</comment>
<evidence type="ECO:0000313" key="10">
    <source>
        <dbReference type="EMBL" id="MCU7695102.1"/>
    </source>
</evidence>
<comment type="function">
    <text evidence="8">Involved in lipopolysaccharide (LPS) biosynthesis. Catalyzes the transfer of 3-deoxy-D-manno-octulosonate (Kdo) residue(s) from CMP-Kdo to lipid IV(A), the tetraacyldisaccharide-1,4'-bisphosphate precursor of lipid A.</text>
</comment>
<keyword evidence="4 8" id="KW-0808">Transferase</keyword>
<feature type="active site" description="Proton acceptor" evidence="7">
    <location>
        <position position="64"/>
    </location>
</feature>
<evidence type="ECO:0000256" key="4">
    <source>
        <dbReference type="ARBA" id="ARBA00022679"/>
    </source>
</evidence>
<dbReference type="Gene3D" id="3.40.50.11720">
    <property type="entry name" value="3-Deoxy-D-manno-octulosonic-acid transferase, N-terminal domain"/>
    <property type="match status" value="1"/>
</dbReference>
<evidence type="ECO:0000313" key="11">
    <source>
        <dbReference type="Proteomes" id="UP001209317"/>
    </source>
</evidence>
<keyword evidence="11" id="KW-1185">Reference proteome</keyword>
<proteinExistence type="inferred from homology"/>
<evidence type="ECO:0000256" key="1">
    <source>
        <dbReference type="ARBA" id="ARBA00004713"/>
    </source>
</evidence>
<dbReference type="GO" id="GO:0009244">
    <property type="term" value="P:lipopolysaccharide core region biosynthetic process"/>
    <property type="evidence" value="ECO:0007669"/>
    <property type="project" value="UniProtKB-UniRule"/>
</dbReference>
<keyword evidence="8" id="KW-1003">Cell membrane</keyword>
<comment type="similarity">
    <text evidence="8">Belongs to the glycosyltransferase group 1 family.</text>
</comment>
<dbReference type="InterPro" id="IPR038107">
    <property type="entry name" value="Glycos_transf_N_sf"/>
</dbReference>
<evidence type="ECO:0000256" key="8">
    <source>
        <dbReference type="RuleBase" id="RU365103"/>
    </source>
</evidence>
<comment type="caution">
    <text evidence="10">The sequence shown here is derived from an EMBL/GenBank/DDBJ whole genome shotgun (WGS) entry which is preliminary data.</text>
</comment>
<dbReference type="PANTHER" id="PTHR42755:SF1">
    <property type="entry name" value="3-DEOXY-D-MANNO-OCTULOSONIC ACID TRANSFERASE, MITOCHONDRIAL-RELATED"/>
    <property type="match status" value="1"/>
</dbReference>
<reference evidence="10" key="1">
    <citation type="submission" date="2022-10" db="EMBL/GenBank/DDBJ databases">
        <authorList>
            <person name="Kim H.S."/>
            <person name="Kim J.-S."/>
            <person name="Suh M.K."/>
            <person name="Eom M.K."/>
            <person name="Lee J.-S."/>
        </authorList>
    </citation>
    <scope>NUCLEOTIDE SEQUENCE</scope>
    <source>
        <strain evidence="10">LIP-5</strain>
    </source>
</reference>
<dbReference type="Proteomes" id="UP001209317">
    <property type="component" value="Unassembled WGS sequence"/>
</dbReference>
<dbReference type="EMBL" id="JAOTPL010000018">
    <property type="protein sequence ID" value="MCU7695102.1"/>
    <property type="molecule type" value="Genomic_DNA"/>
</dbReference>
<sequence>MFPGILFYKLFLWLYSAGAKILSLFNRKAKLWVNGRKHIFKQLRHAFAANTSPVAWFHCASLGEFEQGRPLIEKLKKDYPNYRILVTFFSPSGYEVRKNYNQADWVFYLPLDGRRHARKFLKITKPSIVFFIKYEFWHYYLQEIHRAETPLFLVSGLFRASQPFFKWYGGLNRKTLSYFTHFFVQKKSSEDLLHTIGIEHVTVTGDTRFDRVLATKNNWSAVDKIAAFCGNKRVFVAGSTWEADDLVIKHFAKVHPEMCFIIAPHEVEKDRIEECLKIYEHAVAYANYDPQDKQSGVNVLVIDNIGMLSRLYNYAYISYVGGAFGDDGIHNVLEPLVFGSPVVFGPAYEKFPEAVDLVERGIGFPVENALEFEQTMDWLLSDDALISRVKSAAGIYVQENIGATEKIFSSIEKYLTHA</sequence>
<feature type="domain" description="3-deoxy-D-manno-octulosonic-acid transferase N-terminal" evidence="9">
    <location>
        <begin position="44"/>
        <end position="210"/>
    </location>
</feature>
<comment type="pathway">
    <text evidence="1 8">Bacterial outer membrane biogenesis; LPS core biosynthesis.</text>
</comment>
<evidence type="ECO:0000259" key="9">
    <source>
        <dbReference type="Pfam" id="PF04413"/>
    </source>
</evidence>
<keyword evidence="8" id="KW-0472">Membrane</keyword>
<accession>A0AAE3ISP5</accession>